<dbReference type="AlphaFoldDB" id="A0A7R7XSS3"/>
<sequence length="302" mass="32167">MDYYCVAAFPSGTTPESGVAIRLHLGDRLQDCLYSAGNGTIHANNVRHYAGENHCSSFSGVGPAGYIYVADAVAHTAGIVSAIFYTLRETYGTNVKSVFRNVDFTAVLLAGTVMFSSSDRQYLFEYSRLTVTAPGGPGLWFGHVIADARIVRTGIDTASGILLTANTSQVTRAFDHFAGSEENHEIQPEVVSDVVEESDLVGDVVAYNGSSISWSVSKHSTWTGGARVGGQGSASFSISVDELSTWVLTGDVHLNAFRNGDGKHGNIRSRGTISTTTRLRLGVSGWRMSLNLQGAQIMPGSS</sequence>
<organism evidence="1 2">
    <name type="scientific">Aspergillus puulaauensis</name>
    <dbReference type="NCBI Taxonomy" id="1220207"/>
    <lineage>
        <taxon>Eukaryota</taxon>
        <taxon>Fungi</taxon>
        <taxon>Dikarya</taxon>
        <taxon>Ascomycota</taxon>
        <taxon>Pezizomycotina</taxon>
        <taxon>Eurotiomycetes</taxon>
        <taxon>Eurotiomycetidae</taxon>
        <taxon>Eurotiales</taxon>
        <taxon>Aspergillaceae</taxon>
        <taxon>Aspergillus</taxon>
    </lineage>
</organism>
<reference evidence="1" key="1">
    <citation type="submission" date="2021-01" db="EMBL/GenBank/DDBJ databases">
        <authorList>
            <consortium name="Aspergillus puulaauensis MK2 genome sequencing consortium"/>
            <person name="Kazuki M."/>
            <person name="Futagami T."/>
        </authorList>
    </citation>
    <scope>NUCLEOTIDE SEQUENCE</scope>
    <source>
        <strain evidence="1">MK2</strain>
    </source>
</reference>
<keyword evidence="2" id="KW-1185">Reference proteome</keyword>
<dbReference type="RefSeq" id="XP_041559255.1">
    <property type="nucleotide sequence ID" value="XM_041706916.1"/>
</dbReference>
<protein>
    <submittedName>
        <fullName evidence="1">Uncharacterized protein</fullName>
    </submittedName>
</protein>
<dbReference type="GeneID" id="64977066"/>
<accession>A0A7R7XSS3</accession>
<dbReference type="Proteomes" id="UP000654913">
    <property type="component" value="Chromosome 6"/>
</dbReference>
<evidence type="ECO:0000313" key="2">
    <source>
        <dbReference type="Proteomes" id="UP000654913"/>
    </source>
</evidence>
<dbReference type="KEGG" id="apuu:APUU_60109A"/>
<dbReference type="EMBL" id="AP024448">
    <property type="protein sequence ID" value="BCS27061.1"/>
    <property type="molecule type" value="Genomic_DNA"/>
</dbReference>
<reference evidence="1" key="2">
    <citation type="submission" date="2021-02" db="EMBL/GenBank/DDBJ databases">
        <title>Aspergillus puulaauensis MK2 genome sequence.</title>
        <authorList>
            <person name="Futagami T."/>
            <person name="Mori K."/>
            <person name="Kadooka C."/>
            <person name="Tanaka T."/>
        </authorList>
    </citation>
    <scope>NUCLEOTIDE SEQUENCE</scope>
    <source>
        <strain evidence="1">MK2</strain>
    </source>
</reference>
<dbReference type="OrthoDB" id="10018600at2759"/>
<name>A0A7R7XSS3_9EURO</name>
<gene>
    <name evidence="1" type="ORF">APUU_60109A</name>
</gene>
<proteinExistence type="predicted"/>
<evidence type="ECO:0000313" key="1">
    <source>
        <dbReference type="EMBL" id="BCS27061.1"/>
    </source>
</evidence>